<feature type="binding site" evidence="3">
    <location>
        <position position="96"/>
    </location>
    <ligand>
        <name>carboxy-S-adenosyl-L-methionine</name>
        <dbReference type="ChEBI" id="CHEBI:134278"/>
    </ligand>
</feature>
<dbReference type="Pfam" id="PF08003">
    <property type="entry name" value="Methyltransf_9"/>
    <property type="match status" value="1"/>
</dbReference>
<evidence type="ECO:0000256" key="3">
    <source>
        <dbReference type="HAMAP-Rule" id="MF_01590"/>
    </source>
</evidence>
<dbReference type="RefSeq" id="WP_039220774.1">
    <property type="nucleotide sequence ID" value="NZ_JWLW01000018.1"/>
</dbReference>
<evidence type="ECO:0000313" key="5">
    <source>
        <dbReference type="Proteomes" id="UP000031197"/>
    </source>
</evidence>
<dbReference type="NCBIfam" id="TIGR00452">
    <property type="entry name" value="tRNA 5-methoxyuridine(34)/uridine 5-oxyacetic acid(34) synthase CmoB"/>
    <property type="match status" value="1"/>
</dbReference>
<comment type="caution">
    <text evidence="4">The sequence shown here is derived from an EMBL/GenBank/DDBJ whole genome shotgun (WGS) entry which is preliminary data.</text>
</comment>
<comment type="subunit">
    <text evidence="3">Homotetramer.</text>
</comment>
<feature type="binding site" evidence="3">
    <location>
        <position position="209"/>
    </location>
    <ligand>
        <name>carboxy-S-adenosyl-L-methionine</name>
        <dbReference type="ChEBI" id="CHEBI:134278"/>
    </ligand>
</feature>
<dbReference type="Proteomes" id="UP000031197">
    <property type="component" value="Unassembled WGS sequence"/>
</dbReference>
<dbReference type="AlphaFoldDB" id="A0A0B3YE92"/>
<dbReference type="HAMAP" id="MF_01590">
    <property type="entry name" value="tRNA_carboxymethyltr_CmoB"/>
    <property type="match status" value="1"/>
</dbReference>
<dbReference type="GO" id="GO:0016765">
    <property type="term" value="F:transferase activity, transferring alkyl or aryl (other than methyl) groups"/>
    <property type="evidence" value="ECO:0007669"/>
    <property type="project" value="UniProtKB-UniRule"/>
</dbReference>
<accession>A0A0B3YE92</accession>
<evidence type="ECO:0000313" key="4">
    <source>
        <dbReference type="EMBL" id="KHT51984.1"/>
    </source>
</evidence>
<gene>
    <name evidence="3" type="primary">cmoB</name>
    <name evidence="4" type="ORF">RJ41_11475</name>
</gene>
<comment type="catalytic activity">
    <reaction evidence="3">
        <text>carboxy-S-adenosyl-L-methionine + 5-hydroxyuridine(34) in tRNA = 5-carboxymethoxyuridine(34) in tRNA + S-adenosyl-L-homocysteine + H(+)</text>
        <dbReference type="Rhea" id="RHEA:52848"/>
        <dbReference type="Rhea" id="RHEA-COMP:13381"/>
        <dbReference type="Rhea" id="RHEA-COMP:13383"/>
        <dbReference type="ChEBI" id="CHEBI:15378"/>
        <dbReference type="ChEBI" id="CHEBI:57856"/>
        <dbReference type="ChEBI" id="CHEBI:134278"/>
        <dbReference type="ChEBI" id="CHEBI:136877"/>
        <dbReference type="ChEBI" id="CHEBI:136879"/>
    </reaction>
</comment>
<comment type="similarity">
    <text evidence="3">Belongs to the class I-like SAM-binding methyltransferase superfamily. CmoB family.</text>
</comment>
<dbReference type="SUPFAM" id="SSF53335">
    <property type="entry name" value="S-adenosyl-L-methionine-dependent methyltransferases"/>
    <property type="match status" value="1"/>
</dbReference>
<dbReference type="InterPro" id="IPR029063">
    <property type="entry name" value="SAM-dependent_MTases_sf"/>
</dbReference>
<keyword evidence="4" id="KW-0489">Methyltransferase</keyword>
<feature type="binding site" evidence="3">
    <location>
        <position position="205"/>
    </location>
    <ligand>
        <name>carboxy-S-adenosyl-L-methionine</name>
        <dbReference type="ChEBI" id="CHEBI:134278"/>
    </ligand>
</feature>
<feature type="binding site" evidence="3">
    <location>
        <position position="324"/>
    </location>
    <ligand>
        <name>carboxy-S-adenosyl-L-methionine</name>
        <dbReference type="ChEBI" id="CHEBI:134278"/>
    </ligand>
</feature>
<feature type="binding site" evidence="3">
    <location>
        <position position="110"/>
    </location>
    <ligand>
        <name>carboxy-S-adenosyl-L-methionine</name>
        <dbReference type="ChEBI" id="CHEBI:134278"/>
    </ligand>
</feature>
<dbReference type="CDD" id="cd02440">
    <property type="entry name" value="AdoMet_MTases"/>
    <property type="match status" value="1"/>
</dbReference>
<dbReference type="PANTHER" id="PTHR43861">
    <property type="entry name" value="TRANS-ACONITATE 2-METHYLTRANSFERASE-RELATED"/>
    <property type="match status" value="1"/>
</dbReference>
<comment type="function">
    <text evidence="3">Catalyzes carboxymethyl transfer from carboxy-S-adenosyl-L-methionine (Cx-SAM) to 5-hydroxyuridine (ho5U) to form 5-carboxymethoxyuridine (cmo5U) at position 34 in tRNAs.</text>
</comment>
<dbReference type="Gene3D" id="3.40.50.150">
    <property type="entry name" value="Vaccinia Virus protein VP39"/>
    <property type="match status" value="1"/>
</dbReference>
<dbReference type="GO" id="GO:0032259">
    <property type="term" value="P:methylation"/>
    <property type="evidence" value="ECO:0007669"/>
    <property type="project" value="UniProtKB-KW"/>
</dbReference>
<evidence type="ECO:0000256" key="2">
    <source>
        <dbReference type="ARBA" id="ARBA00022694"/>
    </source>
</evidence>
<dbReference type="GO" id="GO:0008168">
    <property type="term" value="F:methyltransferase activity"/>
    <property type="evidence" value="ECO:0007669"/>
    <property type="project" value="UniProtKB-KW"/>
</dbReference>
<dbReference type="InterPro" id="IPR027555">
    <property type="entry name" value="Mo5U34_MeTrfas-like"/>
</dbReference>
<dbReference type="GO" id="GO:0002098">
    <property type="term" value="P:tRNA wobble uridine modification"/>
    <property type="evidence" value="ECO:0007669"/>
    <property type="project" value="InterPro"/>
</dbReference>
<feature type="binding site" evidence="3">
    <location>
        <position position="135"/>
    </location>
    <ligand>
        <name>carboxy-S-adenosyl-L-methionine</name>
        <dbReference type="ChEBI" id="CHEBI:134278"/>
    </ligand>
</feature>
<sequence>MSKLEQTWFNDCYKSLIDSPLSHWLQTLPAQMNDWQRNAKHGEFDKWCRLLNKLPSTYPSFVDLSSSVSVGTENDVDEYTQKQIEGLLKQFMPWRKGPFHLYGIHIDTEWRSDWKWERVAPHIASLKDRNVLDVGCGSGYHMWRMLGEGASKVIGIDPTQLFLIQFHAIKQFISNTDAVADNIHFLPMGIEDMQPLKAFDTVFSMGVLYHRKDPMAFLQQLKDQLRKGGELILETLVVDGDENTVLMAGERYAQMRNVWFLPSTAALSVWLGRLGFENIRVVDINHTTLDEQRATPWMETQSLKDFLDPEDITRTIEGYPAPQRAVIVANKK</sequence>
<keyword evidence="2 3" id="KW-0819">tRNA processing</keyword>
<feature type="binding site" evidence="3">
    <location>
        <begin position="190"/>
        <end position="191"/>
    </location>
    <ligand>
        <name>carboxy-S-adenosyl-L-methionine</name>
        <dbReference type="ChEBI" id="CHEBI:134278"/>
    </ligand>
</feature>
<evidence type="ECO:0000256" key="1">
    <source>
        <dbReference type="ARBA" id="ARBA00022679"/>
    </source>
</evidence>
<reference evidence="4 5" key="1">
    <citation type="submission" date="2014-12" db="EMBL/GenBank/DDBJ databases">
        <title>Genome sequencing of Alteromonas marina AD001.</title>
        <authorList>
            <person name="Adrian T.G.S."/>
            <person name="Chan K.G."/>
        </authorList>
    </citation>
    <scope>NUCLEOTIDE SEQUENCE [LARGE SCALE GENOMIC DNA]</scope>
    <source>
        <strain evidence="4 5">AD001</strain>
    </source>
</reference>
<dbReference type="InterPro" id="IPR010017">
    <property type="entry name" value="CmoB"/>
</dbReference>
<organism evidence="4 5">
    <name type="scientific">Alteromonas marina</name>
    <dbReference type="NCBI Taxonomy" id="203795"/>
    <lineage>
        <taxon>Bacteria</taxon>
        <taxon>Pseudomonadati</taxon>
        <taxon>Pseudomonadota</taxon>
        <taxon>Gammaproteobacteria</taxon>
        <taxon>Alteromonadales</taxon>
        <taxon>Alteromonadaceae</taxon>
        <taxon>Alteromonas/Salinimonas group</taxon>
        <taxon>Alteromonas</taxon>
    </lineage>
</organism>
<keyword evidence="5" id="KW-1185">Reference proteome</keyword>
<feature type="binding site" evidence="3">
    <location>
        <begin position="157"/>
        <end position="159"/>
    </location>
    <ligand>
        <name>carboxy-S-adenosyl-L-methionine</name>
        <dbReference type="ChEBI" id="CHEBI:134278"/>
    </ligand>
</feature>
<proteinExistence type="inferred from homology"/>
<keyword evidence="1 3" id="KW-0808">Transferase</keyword>
<dbReference type="EC" id="2.5.1.-" evidence="3"/>
<feature type="binding site" evidence="3">
    <location>
        <position position="115"/>
    </location>
    <ligand>
        <name>carboxy-S-adenosyl-L-methionine</name>
        <dbReference type="ChEBI" id="CHEBI:134278"/>
    </ligand>
</feature>
<name>A0A0B3YE92_9ALTE</name>
<dbReference type="NCBIfam" id="NF011650">
    <property type="entry name" value="PRK15068.1"/>
    <property type="match status" value="1"/>
</dbReference>
<protein>
    <recommendedName>
        <fullName evidence="3">tRNA U34 carboxymethyltransferase</fullName>
        <ecNumber evidence="3">2.5.1.-</ecNumber>
    </recommendedName>
</protein>
<dbReference type="EMBL" id="JWLW01000018">
    <property type="protein sequence ID" value="KHT51984.1"/>
    <property type="molecule type" value="Genomic_DNA"/>
</dbReference>
<dbReference type="OrthoDB" id="9773188at2"/>